<dbReference type="SUPFAM" id="SSF63829">
    <property type="entry name" value="Calcium-dependent phosphotriesterase"/>
    <property type="match status" value="1"/>
</dbReference>
<reference evidence="4" key="2">
    <citation type="submission" date="2016-04" db="EMBL/GenBank/DDBJ databases">
        <title>First Complete Genome Sequence of a Subdivision 6 Acidobacterium.</title>
        <authorList>
            <person name="Huang S."/>
            <person name="Vieira S."/>
            <person name="Bunk B."/>
            <person name="Riedel T."/>
            <person name="Sproeer C."/>
            <person name="Overmann J."/>
        </authorList>
    </citation>
    <scope>NUCLEOTIDE SEQUENCE [LARGE SCALE GENOMIC DNA]</scope>
    <source>
        <strain evidence="4">DSM 100886 HEG_-6_39</strain>
    </source>
</reference>
<keyword evidence="2" id="KW-1133">Transmembrane helix</keyword>
<gene>
    <name evidence="3" type="ORF">LuPra_02682</name>
</gene>
<evidence type="ECO:0000256" key="2">
    <source>
        <dbReference type="SAM" id="Phobius"/>
    </source>
</evidence>
<organism evidence="3 4">
    <name type="scientific">Luteitalea pratensis</name>
    <dbReference type="NCBI Taxonomy" id="1855912"/>
    <lineage>
        <taxon>Bacteria</taxon>
        <taxon>Pseudomonadati</taxon>
        <taxon>Acidobacteriota</taxon>
        <taxon>Vicinamibacteria</taxon>
        <taxon>Vicinamibacterales</taxon>
        <taxon>Vicinamibacteraceae</taxon>
        <taxon>Luteitalea</taxon>
    </lineage>
</organism>
<evidence type="ECO:0000256" key="1">
    <source>
        <dbReference type="ARBA" id="ARBA00009820"/>
    </source>
</evidence>
<keyword evidence="2" id="KW-0472">Membrane</keyword>
<dbReference type="SUPFAM" id="SSF82171">
    <property type="entry name" value="DPP6 N-terminal domain-like"/>
    <property type="match status" value="1"/>
</dbReference>
<dbReference type="InterPro" id="IPR011659">
    <property type="entry name" value="WD40"/>
</dbReference>
<dbReference type="PANTHER" id="PTHR36842">
    <property type="entry name" value="PROTEIN TOLB HOMOLOG"/>
    <property type="match status" value="1"/>
</dbReference>
<dbReference type="Gene3D" id="2.120.10.30">
    <property type="entry name" value="TolB, C-terminal domain"/>
    <property type="match status" value="2"/>
</dbReference>
<dbReference type="InterPro" id="IPR011042">
    <property type="entry name" value="6-blade_b-propeller_TolB-like"/>
</dbReference>
<dbReference type="Pfam" id="PF07676">
    <property type="entry name" value="PD40"/>
    <property type="match status" value="1"/>
</dbReference>
<protein>
    <submittedName>
        <fullName evidence="3">Translocation protein TolB</fullName>
    </submittedName>
</protein>
<dbReference type="SUPFAM" id="SSF69304">
    <property type="entry name" value="Tricorn protease N-terminal domain"/>
    <property type="match status" value="1"/>
</dbReference>
<accession>A0A143PLK6</accession>
<dbReference type="Proteomes" id="UP000076079">
    <property type="component" value="Chromosome"/>
</dbReference>
<dbReference type="EMBL" id="CP015136">
    <property type="protein sequence ID" value="AMY09465.1"/>
    <property type="molecule type" value="Genomic_DNA"/>
</dbReference>
<proteinExistence type="inferred from homology"/>
<dbReference type="AlphaFoldDB" id="A0A143PLK6"/>
<evidence type="ECO:0000313" key="4">
    <source>
        <dbReference type="Proteomes" id="UP000076079"/>
    </source>
</evidence>
<evidence type="ECO:0000313" key="3">
    <source>
        <dbReference type="EMBL" id="AMY09465.1"/>
    </source>
</evidence>
<sequence>MPANGSTDPSARPDHESVRLESWKEIAAYLNRSVTSVQRWEQEEGLPVHRLVHAKGGSVYALTHELDLWRNQRDALRHSEDAVPLRGETLELESGPIFSAPAESISAERALDARVHRERRGFVARLSHRPWLVSLLALVTLAGLATLLPWPVASARILSVRPLVADLERFGGRLRTGEACDNPYANWSWASDHERVYFAMPRPLGQGATDSYALHAVPIAGGEPVEIPLRFPYEVRILDYVPEQSALLVTGASEPRPIQITPSELPLWLVSTAGAAPRRIPNLLGNWGDVAADGKTLAFLRHYQEGRSRLFLAQLDGSTSRDLGTVPADVIRPRWAPDGSRLRFFRRGASRNAFGDSIWERGLGRGAPRALWPGSRGDWTPDGRYFVYDREDPGAFRLDLFAQRERNWLDFRTKTPERLTVGPMSFWAPGVSRDGRQLFAFGRLGRGEMMRLDPKTKALVPALGGESAIYVEPSPDGEWLVWVRYPEGTLWKGRADGSQRQPLTSKPLEAHLPRWSPDGQTIVFAGRTPDEPQLGIYRVAADGSANELLVRSPKPADNFWDPCWRRDGTLVFSLALSRPPPGILQLDPKTGRVTGMPGAETLRWPKCSRQGDLLAAAEHPSGFRYMLLRRDRTQWEDLGPMKLAYPNWTRDGESICGVDIATGRLDCLSVDSGHVSTLLEAPPFALLAWVGAPWMGLDADNNPLVVADRSSTALYAFDWEQP</sequence>
<name>A0A143PLK6_LUTPR</name>
<keyword evidence="2" id="KW-0812">Transmembrane</keyword>
<dbReference type="KEGG" id="abac:LuPra_02682"/>
<dbReference type="STRING" id="1855912.LuPra_02682"/>
<feature type="transmembrane region" description="Helical" evidence="2">
    <location>
        <begin position="131"/>
        <end position="152"/>
    </location>
</feature>
<comment type="similarity">
    <text evidence="1">Belongs to the TolB family.</text>
</comment>
<keyword evidence="4" id="KW-1185">Reference proteome</keyword>
<reference evidence="3 4" key="1">
    <citation type="journal article" date="2016" name="Genome Announc.">
        <title>First Complete Genome Sequence of a Subdivision 6 Acidobacterium Strain.</title>
        <authorList>
            <person name="Huang S."/>
            <person name="Vieira S."/>
            <person name="Bunk B."/>
            <person name="Riedel T."/>
            <person name="Sproer C."/>
            <person name="Overmann J."/>
        </authorList>
    </citation>
    <scope>NUCLEOTIDE SEQUENCE [LARGE SCALE GENOMIC DNA]</scope>
    <source>
        <strain evidence="4">DSM 100886 HEG_-6_39</strain>
    </source>
</reference>